<feature type="region of interest" description="Disordered" evidence="1">
    <location>
        <begin position="60"/>
        <end position="85"/>
    </location>
</feature>
<name>A0A915ISY1_ROMCU</name>
<evidence type="ECO:0000313" key="2">
    <source>
        <dbReference type="Proteomes" id="UP000887565"/>
    </source>
</evidence>
<keyword evidence="2" id="KW-1185">Reference proteome</keyword>
<evidence type="ECO:0000313" key="3">
    <source>
        <dbReference type="WBParaSite" id="nRc.2.0.1.t16921-RA"/>
    </source>
</evidence>
<sequence length="85" mass="9429">MLSIVRKLIWHKTCLDFFSSPTSFSFSINGFFNQSRCESSNADCSTSGGACRHNNRPATKSLTMARAAREQSGRPLGLMRPRTKA</sequence>
<organism evidence="2 3">
    <name type="scientific">Romanomermis culicivorax</name>
    <name type="common">Nematode worm</name>
    <dbReference type="NCBI Taxonomy" id="13658"/>
    <lineage>
        <taxon>Eukaryota</taxon>
        <taxon>Metazoa</taxon>
        <taxon>Ecdysozoa</taxon>
        <taxon>Nematoda</taxon>
        <taxon>Enoplea</taxon>
        <taxon>Dorylaimia</taxon>
        <taxon>Mermithida</taxon>
        <taxon>Mermithoidea</taxon>
        <taxon>Mermithidae</taxon>
        <taxon>Romanomermis</taxon>
    </lineage>
</organism>
<dbReference type="WBParaSite" id="nRc.2.0.1.t16921-RA">
    <property type="protein sequence ID" value="nRc.2.0.1.t16921-RA"/>
    <property type="gene ID" value="nRc.2.0.1.g16921"/>
</dbReference>
<dbReference type="Proteomes" id="UP000887565">
    <property type="component" value="Unplaced"/>
</dbReference>
<evidence type="ECO:0000256" key="1">
    <source>
        <dbReference type="SAM" id="MobiDB-lite"/>
    </source>
</evidence>
<dbReference type="AlphaFoldDB" id="A0A915ISY1"/>
<reference evidence="3" key="1">
    <citation type="submission" date="2022-11" db="UniProtKB">
        <authorList>
            <consortium name="WormBaseParasite"/>
        </authorList>
    </citation>
    <scope>IDENTIFICATION</scope>
</reference>
<protein>
    <submittedName>
        <fullName evidence="3">Uncharacterized protein</fullName>
    </submittedName>
</protein>
<accession>A0A915ISY1</accession>
<proteinExistence type="predicted"/>